<dbReference type="InterPro" id="IPR004113">
    <property type="entry name" value="FAD-bd_oxidored_4_C"/>
</dbReference>
<name>A0ABN2ZA49_9ACTN</name>
<feature type="region of interest" description="Disordered" evidence="8">
    <location>
        <begin position="1002"/>
        <end position="1026"/>
    </location>
</feature>
<dbReference type="Proteomes" id="UP001501020">
    <property type="component" value="Unassembled WGS sequence"/>
</dbReference>
<keyword evidence="12" id="KW-1185">Reference proteome</keyword>
<dbReference type="InterPro" id="IPR036318">
    <property type="entry name" value="FAD-bd_PCMH-like_sf"/>
</dbReference>
<evidence type="ECO:0000256" key="8">
    <source>
        <dbReference type="SAM" id="MobiDB-lite"/>
    </source>
</evidence>
<evidence type="ECO:0000259" key="10">
    <source>
        <dbReference type="PROSITE" id="PS51387"/>
    </source>
</evidence>
<dbReference type="InterPro" id="IPR016169">
    <property type="entry name" value="FAD-bd_PCMH_sub2"/>
</dbReference>
<keyword evidence="4" id="KW-0274">FAD</keyword>
<evidence type="ECO:0000313" key="11">
    <source>
        <dbReference type="EMBL" id="GAA2139069.1"/>
    </source>
</evidence>
<dbReference type="InterPro" id="IPR017900">
    <property type="entry name" value="4Fe4S_Fe_S_CS"/>
</dbReference>
<comment type="cofactor">
    <cofactor evidence="1">
        <name>FAD</name>
        <dbReference type="ChEBI" id="CHEBI:57692"/>
    </cofactor>
</comment>
<dbReference type="PROSITE" id="PS00198">
    <property type="entry name" value="4FE4S_FER_1"/>
    <property type="match status" value="1"/>
</dbReference>
<keyword evidence="9" id="KW-1133">Transmembrane helix</keyword>
<keyword evidence="2" id="KW-0285">Flavoprotein</keyword>
<dbReference type="InterPro" id="IPR006094">
    <property type="entry name" value="Oxid_FAD_bind_N"/>
</dbReference>
<evidence type="ECO:0000256" key="6">
    <source>
        <dbReference type="ARBA" id="ARBA00023004"/>
    </source>
</evidence>
<dbReference type="InterPro" id="IPR016166">
    <property type="entry name" value="FAD-bd_PCMH"/>
</dbReference>
<dbReference type="EMBL" id="BAAAMR010000028">
    <property type="protein sequence ID" value="GAA2139069.1"/>
    <property type="molecule type" value="Genomic_DNA"/>
</dbReference>
<dbReference type="RefSeq" id="WP_344267803.1">
    <property type="nucleotide sequence ID" value="NZ_BAAAMR010000028.1"/>
</dbReference>
<dbReference type="PANTHER" id="PTHR11748:SF119">
    <property type="entry name" value="D-2-HYDROXYGLUTARATE DEHYDROGENASE"/>
    <property type="match status" value="1"/>
</dbReference>
<keyword evidence="3" id="KW-0479">Metal-binding</keyword>
<dbReference type="SUPFAM" id="SSF56176">
    <property type="entry name" value="FAD-binding/transporter-associated domain-like"/>
    <property type="match status" value="1"/>
</dbReference>
<protein>
    <submittedName>
        <fullName evidence="11">FAD-binding and (Fe-S)-binding domain-containing protein</fullName>
    </submittedName>
</protein>
<evidence type="ECO:0000256" key="1">
    <source>
        <dbReference type="ARBA" id="ARBA00001974"/>
    </source>
</evidence>
<evidence type="ECO:0000313" key="12">
    <source>
        <dbReference type="Proteomes" id="UP001501020"/>
    </source>
</evidence>
<reference evidence="11 12" key="1">
    <citation type="journal article" date="2019" name="Int. J. Syst. Evol. Microbiol.">
        <title>The Global Catalogue of Microorganisms (GCM) 10K type strain sequencing project: providing services to taxonomists for standard genome sequencing and annotation.</title>
        <authorList>
            <consortium name="The Broad Institute Genomics Platform"/>
            <consortium name="The Broad Institute Genome Sequencing Center for Infectious Disease"/>
            <person name="Wu L."/>
            <person name="Ma J."/>
        </authorList>
    </citation>
    <scope>NUCLEOTIDE SEQUENCE [LARGE SCALE GENOMIC DNA]</scope>
    <source>
        <strain evidence="11 12">JCM 13850</strain>
    </source>
</reference>
<dbReference type="PROSITE" id="PS51387">
    <property type="entry name" value="FAD_PCMH"/>
    <property type="match status" value="1"/>
</dbReference>
<keyword evidence="9" id="KW-0472">Membrane</keyword>
<feature type="domain" description="FAD-binding PCMH-type" evidence="10">
    <location>
        <begin position="63"/>
        <end position="301"/>
    </location>
</feature>
<evidence type="ECO:0000256" key="5">
    <source>
        <dbReference type="ARBA" id="ARBA00023002"/>
    </source>
</evidence>
<evidence type="ECO:0000256" key="4">
    <source>
        <dbReference type="ARBA" id="ARBA00022827"/>
    </source>
</evidence>
<dbReference type="PANTHER" id="PTHR11748">
    <property type="entry name" value="D-LACTATE DEHYDROGENASE"/>
    <property type="match status" value="1"/>
</dbReference>
<dbReference type="InterPro" id="IPR017896">
    <property type="entry name" value="4Fe4S_Fe-S-bd"/>
</dbReference>
<comment type="caution">
    <text evidence="11">The sequence shown here is derived from an EMBL/GenBank/DDBJ whole genome shotgun (WGS) entry which is preliminary data.</text>
</comment>
<dbReference type="Pfam" id="PF13183">
    <property type="entry name" value="Fer4_8"/>
    <property type="match status" value="1"/>
</dbReference>
<feature type="transmembrane region" description="Helical" evidence="9">
    <location>
        <begin position="1032"/>
        <end position="1054"/>
    </location>
</feature>
<proteinExistence type="predicted"/>
<keyword evidence="7" id="KW-0411">Iron-sulfur</keyword>
<dbReference type="Pfam" id="PF02913">
    <property type="entry name" value="FAD-oxidase_C"/>
    <property type="match status" value="1"/>
</dbReference>
<dbReference type="Gene3D" id="1.10.45.10">
    <property type="entry name" value="Vanillyl-alcohol Oxidase, Chain A, domain 4"/>
    <property type="match status" value="1"/>
</dbReference>
<sequence length="1086" mass="118775">MARTRSATMQVPAKTVPSMPGPPRGSQVIAVGRLAKELEKAVDGEVRFDDGARALYANDASNYRQVPIGVVVPKTLDDVVAVHRICKEYGAPVLNRGGGTSLSGETVNYAVVIDHSKYLTRIGELDEKNGRVTCEPGVINEELNRHTGEKAGLVFGPDPSSHSRCVIGGNIGNNSCGIHSVQSQLYGPGPRTSDNVHALEVVTYGGDRFWVGVNEEDQLDDIIAAGGRKGEIYAALRDLRDRYADAIRAGFKSVEEVPRRVSGFNLDELLPERGFNVARALVGTESTCATALQAVLLLTPAMLERTLVVVEYEDLADAAEHTGEMIEKFRPIGLEALDRKLINDQQMQDKNLSDLEELPRQGGGAWLLVQFGADTEEESVGQAERFVQWLVEEKGYDRDRVLLKKSEQEGGTSQDLWTIREAGLGSTAFPPGKDHWPGWEDSAVPPSKTGEYVRALRKVMDQHGIDGAMYGHLAQGCIHSRMSFDLRTADGLATYRAFMEDAADLVTSYGGSVSGEHGDGQQRGELLEKQFGPELIQAMREFKRIWDPDAKMNPGKVVDAYKMDENLKLGTGYNPPRPEVKFAYTEDGGDFAHAALRCVGVGKCRVPQASTTMCPSYQVTREEKHTTRGRARLLFEMLQGEAITDGWQSKEVAESLDLCLACKGCTSDCPVNVDMPTYKSEFLYHHYKSARRWRPRYAYAFGFIDQAARLASRMPEIANLATHTPGLARLAKLAGGIDRHRPLPRFAPMTLQRWFAERGGTANPHGRPVVLFPDTFNNHLHTDVGVACVEAIEAAGWQVIMPEGHVCCGRPLYDYGFLDTAERYLHNVLDVLRPHVRAGTPVVGMEPSCLAVFKDELTKLLPHDDDAKRLARNSHHFAEFFYQYDIAPPKLSGGGKALLWGHCHHRATGGVDSEQKILEQMGLETESLSGGCCGLAGSWGFENGKYDISMDCGEQALLPAVRDADDSTAIVANGFSCKTQIEDAKTGRQALHIAQLMRLAREQGNRPVTGKPEKAGSNRKPAPPLGRRAARVGFTLGAGAGAAALGAAGTYAAYRALRPRRMTPMERARGTVTRLVASRRGWPGMG</sequence>
<dbReference type="SUPFAM" id="SSF46548">
    <property type="entry name" value="alpha-helical ferredoxin"/>
    <property type="match status" value="1"/>
</dbReference>
<evidence type="ECO:0000256" key="7">
    <source>
        <dbReference type="ARBA" id="ARBA00023014"/>
    </source>
</evidence>
<dbReference type="InterPro" id="IPR016164">
    <property type="entry name" value="FAD-linked_Oxase-like_C"/>
</dbReference>
<evidence type="ECO:0000256" key="2">
    <source>
        <dbReference type="ARBA" id="ARBA00022630"/>
    </source>
</evidence>
<dbReference type="Gene3D" id="3.30.70.2740">
    <property type="match status" value="1"/>
</dbReference>
<organism evidence="11 12">
    <name type="scientific">Actinomadura napierensis</name>
    <dbReference type="NCBI Taxonomy" id="267854"/>
    <lineage>
        <taxon>Bacteria</taxon>
        <taxon>Bacillati</taxon>
        <taxon>Actinomycetota</taxon>
        <taxon>Actinomycetes</taxon>
        <taxon>Streptosporangiales</taxon>
        <taxon>Thermomonosporaceae</taxon>
        <taxon>Actinomadura</taxon>
    </lineage>
</organism>
<gene>
    <name evidence="11" type="ORF">GCM10009727_35250</name>
</gene>
<dbReference type="Pfam" id="PF02754">
    <property type="entry name" value="CCG"/>
    <property type="match status" value="1"/>
</dbReference>
<keyword evidence="6" id="KW-0408">Iron</keyword>
<accession>A0ABN2ZA49</accession>
<dbReference type="Pfam" id="PF01565">
    <property type="entry name" value="FAD_binding_4"/>
    <property type="match status" value="1"/>
</dbReference>
<evidence type="ECO:0000256" key="9">
    <source>
        <dbReference type="SAM" id="Phobius"/>
    </source>
</evidence>
<dbReference type="InterPro" id="IPR004017">
    <property type="entry name" value="Cys_rich_dom"/>
</dbReference>
<evidence type="ECO:0000256" key="3">
    <source>
        <dbReference type="ARBA" id="ARBA00022723"/>
    </source>
</evidence>
<dbReference type="SUPFAM" id="SSF55103">
    <property type="entry name" value="FAD-linked oxidases, C-terminal domain"/>
    <property type="match status" value="1"/>
</dbReference>
<dbReference type="Gene3D" id="3.30.465.10">
    <property type="match status" value="1"/>
</dbReference>
<feature type="region of interest" description="Disordered" evidence="8">
    <location>
        <begin position="1"/>
        <end position="25"/>
    </location>
</feature>
<keyword evidence="5" id="KW-0560">Oxidoreductase</keyword>
<keyword evidence="9" id="KW-0812">Transmembrane</keyword>
<dbReference type="InterPro" id="IPR016171">
    <property type="entry name" value="Vanillyl_alc_oxidase_C-sub2"/>
</dbReference>